<dbReference type="SUPFAM" id="SSF50475">
    <property type="entry name" value="FMN-binding split barrel"/>
    <property type="match status" value="1"/>
</dbReference>
<dbReference type="Proteomes" id="UP000030106">
    <property type="component" value="Unassembled WGS sequence"/>
</dbReference>
<keyword evidence="4" id="KW-1133">Transmembrane helix</keyword>
<dbReference type="HOGENOM" id="CLU_909078_0_0_1"/>
<dbReference type="SUPFAM" id="SSF103481">
    <property type="entry name" value="Multidrug resistance efflux transporter EmrE"/>
    <property type="match status" value="1"/>
</dbReference>
<organism evidence="6 7">
    <name type="scientific">Beauveria bassiana D1-5</name>
    <dbReference type="NCBI Taxonomy" id="1245745"/>
    <lineage>
        <taxon>Eukaryota</taxon>
        <taxon>Fungi</taxon>
        <taxon>Dikarya</taxon>
        <taxon>Ascomycota</taxon>
        <taxon>Pezizomycotina</taxon>
        <taxon>Sordariomycetes</taxon>
        <taxon>Hypocreomycetidae</taxon>
        <taxon>Hypocreales</taxon>
        <taxon>Cordycipitaceae</taxon>
        <taxon>Beauveria</taxon>
    </lineage>
</organism>
<sequence length="306" mass="33762">MKWAMIQFPPAAPSLEFIKAVLFGGYGLLALIGGLAAYAFSMGCWYMALKRIPLSKAYPLLSLSYVLVWFAAINLPWLNEEFSPGKLLGVAAIFVGLVLICLPHQLRHKKENMSPHIIEVPLEKSYRLINHGPTVLVSAHHNGVDDVMTAAWACALDFTPSKLMVVLDKMTATRTLIEDSGTFVIQVPCAAQLKMTHFLGTHSLKDMPDKLEQSGVELFRAPGHSVPLVAGCTAWMVCKLIPEPHNHQAHDLFIGEIIGAWADDRVFQNGHWSFETSPPEYRSLHYIAGGQFYAIGESLVVPDVEA</sequence>
<dbReference type="AlphaFoldDB" id="A0A0A2W452"/>
<gene>
    <name evidence="6" type="ORF">BBAD15_g1050</name>
</gene>
<dbReference type="Gene3D" id="2.30.110.10">
    <property type="entry name" value="Electron Transport, Fmn-binding Protein, Chain A"/>
    <property type="match status" value="1"/>
</dbReference>
<feature type="transmembrane region" description="Helical" evidence="4">
    <location>
        <begin position="87"/>
        <end position="106"/>
    </location>
</feature>
<evidence type="ECO:0000256" key="1">
    <source>
        <dbReference type="ARBA" id="ARBA00001917"/>
    </source>
</evidence>
<dbReference type="EMBL" id="ANFO01000052">
    <property type="protein sequence ID" value="KGQ13185.1"/>
    <property type="molecule type" value="Genomic_DNA"/>
</dbReference>
<evidence type="ECO:0000313" key="6">
    <source>
        <dbReference type="EMBL" id="KGQ13185.1"/>
    </source>
</evidence>
<comment type="caution">
    <text evidence="6">The sequence shown here is derived from an EMBL/GenBank/DDBJ whole genome shotgun (WGS) entry which is preliminary data.</text>
</comment>
<feature type="domain" description="Flavin reductase like" evidence="5">
    <location>
        <begin position="127"/>
        <end position="269"/>
    </location>
</feature>
<dbReference type="InterPro" id="IPR037185">
    <property type="entry name" value="EmrE-like"/>
</dbReference>
<dbReference type="SMART" id="SM00903">
    <property type="entry name" value="Flavin_Reduct"/>
    <property type="match status" value="1"/>
</dbReference>
<dbReference type="PANTHER" id="PTHR43567:SF1">
    <property type="entry name" value="FLAVOREDOXIN"/>
    <property type="match status" value="1"/>
</dbReference>
<dbReference type="InterPro" id="IPR002563">
    <property type="entry name" value="Flavin_Rdtase-like_dom"/>
</dbReference>
<evidence type="ECO:0000259" key="5">
    <source>
        <dbReference type="SMART" id="SM00903"/>
    </source>
</evidence>
<protein>
    <submittedName>
        <fullName evidence="6">Putative 4-amino-4-deoxy-L-arabinose-phosphoundecaprenol flippase subunit ArnF</fullName>
    </submittedName>
</protein>
<keyword evidence="4" id="KW-0472">Membrane</keyword>
<feature type="transmembrane region" description="Helical" evidence="4">
    <location>
        <begin position="20"/>
        <end position="45"/>
    </location>
</feature>
<name>A0A0A2W452_BEABA</name>
<dbReference type="InterPro" id="IPR012349">
    <property type="entry name" value="Split_barrel_FMN-bd"/>
</dbReference>
<proteinExistence type="inferred from homology"/>
<comment type="similarity">
    <text evidence="3">Belongs to the flavoredoxin family.</text>
</comment>
<dbReference type="InterPro" id="IPR052174">
    <property type="entry name" value="Flavoredoxin"/>
</dbReference>
<dbReference type="GO" id="GO:0010181">
    <property type="term" value="F:FMN binding"/>
    <property type="evidence" value="ECO:0007669"/>
    <property type="project" value="InterPro"/>
</dbReference>
<evidence type="ECO:0000313" key="7">
    <source>
        <dbReference type="Proteomes" id="UP000030106"/>
    </source>
</evidence>
<keyword evidence="2" id="KW-0285">Flavoprotein</keyword>
<keyword evidence="4" id="KW-0812">Transmembrane</keyword>
<dbReference type="NCBIfam" id="NF002816">
    <property type="entry name" value="PRK02971.1-2"/>
    <property type="match status" value="1"/>
</dbReference>
<accession>A0A0A2W452</accession>
<feature type="transmembrane region" description="Helical" evidence="4">
    <location>
        <begin position="57"/>
        <end position="75"/>
    </location>
</feature>
<dbReference type="Gene3D" id="1.10.3730.20">
    <property type="match status" value="1"/>
</dbReference>
<reference evidence="6 7" key="1">
    <citation type="submission" date="2012-10" db="EMBL/GenBank/DDBJ databases">
        <title>Genome sequencing and analysis of entomopathogenic fungi Beauveria bassiana D1-5.</title>
        <authorList>
            <person name="Li Q."/>
            <person name="Wang L."/>
            <person name="Zhang Z."/>
            <person name="Wang Q."/>
            <person name="Ren J."/>
            <person name="Wang M."/>
            <person name="Xu W."/>
            <person name="Wang J."/>
            <person name="Lu Y."/>
            <person name="Du Q."/>
            <person name="Sun Z."/>
        </authorList>
    </citation>
    <scope>NUCLEOTIDE SEQUENCE [LARGE SCALE GENOMIC DNA]</scope>
    <source>
        <strain evidence="6 7">D1-5</strain>
    </source>
</reference>
<evidence type="ECO:0000256" key="2">
    <source>
        <dbReference type="ARBA" id="ARBA00022630"/>
    </source>
</evidence>
<dbReference type="Pfam" id="PF01613">
    <property type="entry name" value="Flavin_Reduct"/>
    <property type="match status" value="1"/>
</dbReference>
<evidence type="ECO:0000256" key="4">
    <source>
        <dbReference type="SAM" id="Phobius"/>
    </source>
</evidence>
<comment type="cofactor">
    <cofactor evidence="1">
        <name>FMN</name>
        <dbReference type="ChEBI" id="CHEBI:58210"/>
    </cofactor>
</comment>
<dbReference type="PANTHER" id="PTHR43567">
    <property type="entry name" value="FLAVOREDOXIN-RELATED-RELATED"/>
    <property type="match status" value="1"/>
</dbReference>
<evidence type="ECO:0000256" key="3">
    <source>
        <dbReference type="ARBA" id="ARBA00038054"/>
    </source>
</evidence>